<protein>
    <submittedName>
        <fullName evidence="1">Uncharacterized protein</fullName>
    </submittedName>
</protein>
<dbReference type="Proteomes" id="UP001215280">
    <property type="component" value="Unassembled WGS sequence"/>
</dbReference>
<gene>
    <name evidence="1" type="ORF">DFH07DRAFT_782394</name>
</gene>
<reference evidence="1" key="1">
    <citation type="submission" date="2023-03" db="EMBL/GenBank/DDBJ databases">
        <title>Massive genome expansion in bonnet fungi (Mycena s.s.) driven by repeated elements and novel gene families across ecological guilds.</title>
        <authorList>
            <consortium name="Lawrence Berkeley National Laboratory"/>
            <person name="Harder C.B."/>
            <person name="Miyauchi S."/>
            <person name="Viragh M."/>
            <person name="Kuo A."/>
            <person name="Thoen E."/>
            <person name="Andreopoulos B."/>
            <person name="Lu D."/>
            <person name="Skrede I."/>
            <person name="Drula E."/>
            <person name="Henrissat B."/>
            <person name="Morin E."/>
            <person name="Kohler A."/>
            <person name="Barry K."/>
            <person name="LaButti K."/>
            <person name="Morin E."/>
            <person name="Salamov A."/>
            <person name="Lipzen A."/>
            <person name="Mereny Z."/>
            <person name="Hegedus B."/>
            <person name="Baldrian P."/>
            <person name="Stursova M."/>
            <person name="Weitz H."/>
            <person name="Taylor A."/>
            <person name="Grigoriev I.V."/>
            <person name="Nagy L.G."/>
            <person name="Martin F."/>
            <person name="Kauserud H."/>
        </authorList>
    </citation>
    <scope>NUCLEOTIDE SEQUENCE</scope>
    <source>
        <strain evidence="1">CBHHK188m</strain>
    </source>
</reference>
<accession>A0AAD7HT19</accession>
<organism evidence="1 2">
    <name type="scientific">Mycena maculata</name>
    <dbReference type="NCBI Taxonomy" id="230809"/>
    <lineage>
        <taxon>Eukaryota</taxon>
        <taxon>Fungi</taxon>
        <taxon>Dikarya</taxon>
        <taxon>Basidiomycota</taxon>
        <taxon>Agaricomycotina</taxon>
        <taxon>Agaricomycetes</taxon>
        <taxon>Agaricomycetidae</taxon>
        <taxon>Agaricales</taxon>
        <taxon>Marasmiineae</taxon>
        <taxon>Mycenaceae</taxon>
        <taxon>Mycena</taxon>
    </lineage>
</organism>
<sequence>MPAFDDSISYFPIRSQIKVEINLIDQGRVGENGSKDFDHDFDDWSHGIGGIIWVEEARLRLRTPGTRGVLRGRRACTVETVSCKEQENEALKMSGRGISACVGLRTYGWRDLKLERNENVVEEWPWEEEREHGREGLFGSKADVHGTKQHGFWPTLFPCYFHSAHALRSKTSQCNTDTFVEDFESIAVKVLGRRKNPQELSRNCLASRK</sequence>
<comment type="caution">
    <text evidence="1">The sequence shown here is derived from an EMBL/GenBank/DDBJ whole genome shotgun (WGS) entry which is preliminary data.</text>
</comment>
<evidence type="ECO:0000313" key="2">
    <source>
        <dbReference type="Proteomes" id="UP001215280"/>
    </source>
</evidence>
<evidence type="ECO:0000313" key="1">
    <source>
        <dbReference type="EMBL" id="KAJ7727650.1"/>
    </source>
</evidence>
<dbReference type="EMBL" id="JARJLG010000210">
    <property type="protein sequence ID" value="KAJ7727650.1"/>
    <property type="molecule type" value="Genomic_DNA"/>
</dbReference>
<name>A0AAD7HT19_9AGAR</name>
<proteinExistence type="predicted"/>
<keyword evidence="2" id="KW-1185">Reference proteome</keyword>
<dbReference type="AlphaFoldDB" id="A0AAD7HT19"/>